<dbReference type="Proteomes" id="UP000308600">
    <property type="component" value="Unassembled WGS sequence"/>
</dbReference>
<evidence type="ECO:0000313" key="1">
    <source>
        <dbReference type="EMBL" id="TFK72882.1"/>
    </source>
</evidence>
<name>A0ACD3B5D2_9AGAR</name>
<gene>
    <name evidence="1" type="ORF">BDN72DRAFT_835436</name>
</gene>
<accession>A0ACD3B5D2</accession>
<proteinExistence type="predicted"/>
<reference evidence="1 2" key="1">
    <citation type="journal article" date="2019" name="Nat. Ecol. Evol.">
        <title>Megaphylogeny resolves global patterns of mushroom evolution.</title>
        <authorList>
            <person name="Varga T."/>
            <person name="Krizsan K."/>
            <person name="Foldi C."/>
            <person name="Dima B."/>
            <person name="Sanchez-Garcia M."/>
            <person name="Sanchez-Ramirez S."/>
            <person name="Szollosi G.J."/>
            <person name="Szarkandi J.G."/>
            <person name="Papp V."/>
            <person name="Albert L."/>
            <person name="Andreopoulos W."/>
            <person name="Angelini C."/>
            <person name="Antonin V."/>
            <person name="Barry K.W."/>
            <person name="Bougher N.L."/>
            <person name="Buchanan P."/>
            <person name="Buyck B."/>
            <person name="Bense V."/>
            <person name="Catcheside P."/>
            <person name="Chovatia M."/>
            <person name="Cooper J."/>
            <person name="Damon W."/>
            <person name="Desjardin D."/>
            <person name="Finy P."/>
            <person name="Geml J."/>
            <person name="Haridas S."/>
            <person name="Hughes K."/>
            <person name="Justo A."/>
            <person name="Karasinski D."/>
            <person name="Kautmanova I."/>
            <person name="Kiss B."/>
            <person name="Kocsube S."/>
            <person name="Kotiranta H."/>
            <person name="LaButti K.M."/>
            <person name="Lechner B.E."/>
            <person name="Liimatainen K."/>
            <person name="Lipzen A."/>
            <person name="Lukacs Z."/>
            <person name="Mihaltcheva S."/>
            <person name="Morgado L.N."/>
            <person name="Niskanen T."/>
            <person name="Noordeloos M.E."/>
            <person name="Ohm R.A."/>
            <person name="Ortiz-Santana B."/>
            <person name="Ovrebo C."/>
            <person name="Racz N."/>
            <person name="Riley R."/>
            <person name="Savchenko A."/>
            <person name="Shiryaev A."/>
            <person name="Soop K."/>
            <person name="Spirin V."/>
            <person name="Szebenyi C."/>
            <person name="Tomsovsky M."/>
            <person name="Tulloss R.E."/>
            <person name="Uehling J."/>
            <person name="Grigoriev I.V."/>
            <person name="Vagvolgyi C."/>
            <person name="Papp T."/>
            <person name="Martin F.M."/>
            <person name="Miettinen O."/>
            <person name="Hibbett D.S."/>
            <person name="Nagy L.G."/>
        </authorList>
    </citation>
    <scope>NUCLEOTIDE SEQUENCE [LARGE SCALE GENOMIC DNA]</scope>
    <source>
        <strain evidence="1 2">NL-1719</strain>
    </source>
</reference>
<dbReference type="EMBL" id="ML208280">
    <property type="protein sequence ID" value="TFK72882.1"/>
    <property type="molecule type" value="Genomic_DNA"/>
</dbReference>
<sequence>MATPIVHLGDFQPRSVPFATWEKFRNRKNVHLLSECFAEALGVFFYVYAGVGSGAGWVLGNILGEPLSSILQIGFAYALGILLSLSVCAGTSGGHINPCVTISLTIFRKFPRRKVIPYIVSQIFGAYVACGLIYIQWKELIVSAENTLTAAGTLESTLFSPTGPAGVFAFYLPAGQTFARVFVNEWVVCMFIAWVIWASMDPANLMITPAMGPVVVSLSYSAAIWGFATTGIALNTARDLGGRLFVMSVYGVGASGGRYAAIAALTNIPATIFAVLLYELFLTDSDRVIPRANFEFASVLRNHRRFGHAHIREDDDATRQVVVDGVGELHKSMSSRVRDESSSGKEDIYARV</sequence>
<keyword evidence="2" id="KW-1185">Reference proteome</keyword>
<protein>
    <submittedName>
        <fullName evidence="1">Aquaporin-like protein</fullName>
    </submittedName>
</protein>
<evidence type="ECO:0000313" key="2">
    <source>
        <dbReference type="Proteomes" id="UP000308600"/>
    </source>
</evidence>
<organism evidence="1 2">
    <name type="scientific">Pluteus cervinus</name>
    <dbReference type="NCBI Taxonomy" id="181527"/>
    <lineage>
        <taxon>Eukaryota</taxon>
        <taxon>Fungi</taxon>
        <taxon>Dikarya</taxon>
        <taxon>Basidiomycota</taxon>
        <taxon>Agaricomycotina</taxon>
        <taxon>Agaricomycetes</taxon>
        <taxon>Agaricomycetidae</taxon>
        <taxon>Agaricales</taxon>
        <taxon>Pluteineae</taxon>
        <taxon>Pluteaceae</taxon>
        <taxon>Pluteus</taxon>
    </lineage>
</organism>